<evidence type="ECO:0000256" key="2">
    <source>
        <dbReference type="SAM" id="Phobius"/>
    </source>
</evidence>
<keyword evidence="2" id="KW-0472">Membrane</keyword>
<evidence type="ECO:0000313" key="3">
    <source>
        <dbReference type="EMBL" id="KAH0465558.1"/>
    </source>
</evidence>
<proteinExistence type="predicted"/>
<dbReference type="EMBL" id="JAGFBR010000006">
    <property type="protein sequence ID" value="KAH0465558.1"/>
    <property type="molecule type" value="Genomic_DNA"/>
</dbReference>
<accession>A0AAV7HDP2</accession>
<feature type="compositionally biased region" description="Basic and acidic residues" evidence="1">
    <location>
        <begin position="86"/>
        <end position="104"/>
    </location>
</feature>
<sequence>MAETDSSDQITVASPEVNRDNLQAPPYADESIVICTLPETPCSSASTSSQTGRTPDPPSCNGSQPFPVRKKRIAVFRRRAKGAKIRCSDSDEEKRDDLLGKERLEDLEDESVNPSSAPDASVGPGERKDGDGSTESMVSLEQQKQLVLLDVVKMMCTETNERFADTDILEIAAMKGIYFPPPSWCKPGGYGAKVLRFSGNFAFVLFVPIIVIGMISDGLLSFVLTLFAETLKNGVR</sequence>
<feature type="region of interest" description="Disordered" evidence="1">
    <location>
        <begin position="85"/>
        <end position="137"/>
    </location>
</feature>
<keyword evidence="4" id="KW-1185">Reference proteome</keyword>
<feature type="region of interest" description="Disordered" evidence="1">
    <location>
        <begin position="39"/>
        <end position="68"/>
    </location>
</feature>
<gene>
    <name evidence="3" type="ORF">IEQ34_005661</name>
</gene>
<feature type="compositionally biased region" description="Polar residues" evidence="1">
    <location>
        <begin position="41"/>
        <end position="53"/>
    </location>
</feature>
<evidence type="ECO:0000256" key="1">
    <source>
        <dbReference type="SAM" id="MobiDB-lite"/>
    </source>
</evidence>
<keyword evidence="2" id="KW-1133">Transmembrane helix</keyword>
<organism evidence="3 4">
    <name type="scientific">Dendrobium chrysotoxum</name>
    <name type="common">Orchid</name>
    <dbReference type="NCBI Taxonomy" id="161865"/>
    <lineage>
        <taxon>Eukaryota</taxon>
        <taxon>Viridiplantae</taxon>
        <taxon>Streptophyta</taxon>
        <taxon>Embryophyta</taxon>
        <taxon>Tracheophyta</taxon>
        <taxon>Spermatophyta</taxon>
        <taxon>Magnoliopsida</taxon>
        <taxon>Liliopsida</taxon>
        <taxon>Asparagales</taxon>
        <taxon>Orchidaceae</taxon>
        <taxon>Epidendroideae</taxon>
        <taxon>Malaxideae</taxon>
        <taxon>Dendrobiinae</taxon>
        <taxon>Dendrobium</taxon>
    </lineage>
</organism>
<dbReference type="Proteomes" id="UP000775213">
    <property type="component" value="Unassembled WGS sequence"/>
</dbReference>
<feature type="transmembrane region" description="Helical" evidence="2">
    <location>
        <begin position="201"/>
        <end position="228"/>
    </location>
</feature>
<dbReference type="AlphaFoldDB" id="A0AAV7HDP2"/>
<comment type="caution">
    <text evidence="3">The sequence shown here is derived from an EMBL/GenBank/DDBJ whole genome shotgun (WGS) entry which is preliminary data.</text>
</comment>
<evidence type="ECO:0000313" key="4">
    <source>
        <dbReference type="Proteomes" id="UP000775213"/>
    </source>
</evidence>
<name>A0AAV7HDP2_DENCH</name>
<reference evidence="3 4" key="1">
    <citation type="journal article" date="2021" name="Hortic Res">
        <title>Chromosome-scale assembly of the Dendrobium chrysotoxum genome enhances the understanding of orchid evolution.</title>
        <authorList>
            <person name="Zhang Y."/>
            <person name="Zhang G.Q."/>
            <person name="Zhang D."/>
            <person name="Liu X.D."/>
            <person name="Xu X.Y."/>
            <person name="Sun W.H."/>
            <person name="Yu X."/>
            <person name="Zhu X."/>
            <person name="Wang Z.W."/>
            <person name="Zhao X."/>
            <person name="Zhong W.Y."/>
            <person name="Chen H."/>
            <person name="Yin W.L."/>
            <person name="Huang T."/>
            <person name="Niu S.C."/>
            <person name="Liu Z.J."/>
        </authorList>
    </citation>
    <scope>NUCLEOTIDE SEQUENCE [LARGE SCALE GENOMIC DNA]</scope>
    <source>
        <strain evidence="3">Lindl</strain>
    </source>
</reference>
<keyword evidence="2" id="KW-0812">Transmembrane</keyword>
<protein>
    <submittedName>
        <fullName evidence="3">Uncharacterized protein</fullName>
    </submittedName>
</protein>
<feature type="region of interest" description="Disordered" evidence="1">
    <location>
        <begin position="1"/>
        <end position="25"/>
    </location>
</feature>